<dbReference type="InterPro" id="IPR035926">
    <property type="entry name" value="NusB-like_sf"/>
</dbReference>
<proteinExistence type="predicted"/>
<gene>
    <name evidence="1" type="ORF">METZ01_LOCUS477333</name>
</gene>
<name>A0A383BXD7_9ZZZZ</name>
<reference evidence="1" key="1">
    <citation type="submission" date="2018-05" db="EMBL/GenBank/DDBJ databases">
        <authorList>
            <person name="Lanie J.A."/>
            <person name="Ng W.-L."/>
            <person name="Kazmierczak K.M."/>
            <person name="Andrzejewski T.M."/>
            <person name="Davidsen T.M."/>
            <person name="Wayne K.J."/>
            <person name="Tettelin H."/>
            <person name="Glass J.I."/>
            <person name="Rusch D."/>
            <person name="Podicherti R."/>
            <person name="Tsui H.-C.T."/>
            <person name="Winkler M.E."/>
        </authorList>
    </citation>
    <scope>NUCLEOTIDE SEQUENCE</scope>
</reference>
<dbReference type="AlphaFoldDB" id="A0A383BXD7"/>
<feature type="non-terminal residue" evidence="1">
    <location>
        <position position="1"/>
    </location>
</feature>
<protein>
    <recommendedName>
        <fullName evidence="2">NusB/RsmB/TIM44 domain-containing protein</fullName>
    </recommendedName>
</protein>
<organism evidence="1">
    <name type="scientific">marine metagenome</name>
    <dbReference type="NCBI Taxonomy" id="408172"/>
    <lineage>
        <taxon>unclassified sequences</taxon>
        <taxon>metagenomes</taxon>
        <taxon>ecological metagenomes</taxon>
    </lineage>
</organism>
<evidence type="ECO:0008006" key="2">
    <source>
        <dbReference type="Google" id="ProtNLM"/>
    </source>
</evidence>
<feature type="non-terminal residue" evidence="1">
    <location>
        <position position="82"/>
    </location>
</feature>
<dbReference type="SUPFAM" id="SSF48013">
    <property type="entry name" value="NusB-like"/>
    <property type="match status" value="1"/>
</dbReference>
<sequence length="82" mass="10011">MNNQLKSKTRLTYIQIIFQHLSTNTDIEEILNSFEKNYKGKFIENFNDKKKIKFEFNSNYLIKLINYYIQFIKSENYISKIN</sequence>
<evidence type="ECO:0000313" key="1">
    <source>
        <dbReference type="EMBL" id="SVE24479.1"/>
    </source>
</evidence>
<accession>A0A383BXD7</accession>
<dbReference type="EMBL" id="UINC01203975">
    <property type="protein sequence ID" value="SVE24479.1"/>
    <property type="molecule type" value="Genomic_DNA"/>
</dbReference>